<dbReference type="Pfam" id="PF25023">
    <property type="entry name" value="TEN_YD-shell"/>
    <property type="match status" value="3"/>
</dbReference>
<feature type="compositionally biased region" description="Polar residues" evidence="2">
    <location>
        <begin position="390"/>
        <end position="402"/>
    </location>
</feature>
<feature type="signal peptide" evidence="3">
    <location>
        <begin position="1"/>
        <end position="30"/>
    </location>
</feature>
<reference evidence="5 6" key="1">
    <citation type="journal article" date="2010" name="Stand. Genomic Sci.">
        <title>Complete genome sequence of Nocardiopsis dassonvillei type strain (IMRU 509).</title>
        <authorList>
            <person name="Sun H."/>
            <person name="Lapidus A."/>
            <person name="Nolan M."/>
            <person name="Lucas S."/>
            <person name="Del Rio T.G."/>
            <person name="Tice H."/>
            <person name="Cheng J.F."/>
            <person name="Tapia R."/>
            <person name="Han C."/>
            <person name="Goodwin L."/>
            <person name="Pitluck S."/>
            <person name="Pagani I."/>
            <person name="Ivanova N."/>
            <person name="Mavromatis K."/>
            <person name="Mikhailova N."/>
            <person name="Pati A."/>
            <person name="Chen A."/>
            <person name="Palaniappan K."/>
            <person name="Land M."/>
            <person name="Hauser L."/>
            <person name="Chang Y.J."/>
            <person name="Jeffries C.D."/>
            <person name="Djao O.D."/>
            <person name="Rohde M."/>
            <person name="Sikorski J."/>
            <person name="Goker M."/>
            <person name="Woyke T."/>
            <person name="Bristow J."/>
            <person name="Eisen J.A."/>
            <person name="Markowitz V."/>
            <person name="Hugenholtz P."/>
            <person name="Kyrpides N.C."/>
            <person name="Klenk H.P."/>
        </authorList>
    </citation>
    <scope>NUCLEOTIDE SEQUENCE [LARGE SCALE GENOMIC DNA]</scope>
    <source>
        <strain evidence="6">ATCC 23218 / DSM 43111 / CIP 107115 / JCM 7437 / KCTC 9190 / NBRC 14626 / NCTC 10488 / NRRL B-5397 / IMRU 509</strain>
    </source>
</reference>
<dbReference type="InterPro" id="IPR006530">
    <property type="entry name" value="YD"/>
</dbReference>
<dbReference type="NCBIfam" id="TIGR01643">
    <property type="entry name" value="YD_repeat_2x"/>
    <property type="match status" value="6"/>
</dbReference>
<dbReference type="Proteomes" id="UP000002219">
    <property type="component" value="Chromosome 1"/>
</dbReference>
<keyword evidence="6" id="KW-1185">Reference proteome</keyword>
<dbReference type="PANTHER" id="PTHR32305:SF15">
    <property type="entry name" value="PROTEIN RHSA-RELATED"/>
    <property type="match status" value="1"/>
</dbReference>
<dbReference type="InterPro" id="IPR022385">
    <property type="entry name" value="Rhs_assc_core"/>
</dbReference>
<feature type="chain" id="PRO_5003092806" evidence="3">
    <location>
        <begin position="31"/>
        <end position="1046"/>
    </location>
</feature>
<evidence type="ECO:0000313" key="6">
    <source>
        <dbReference type="Proteomes" id="UP000002219"/>
    </source>
</evidence>
<dbReference type="InterPro" id="IPR056823">
    <property type="entry name" value="TEN-like_YD-shell"/>
</dbReference>
<feature type="region of interest" description="Disordered" evidence="2">
    <location>
        <begin position="29"/>
        <end position="94"/>
    </location>
</feature>
<dbReference type="Gene3D" id="2.180.10.10">
    <property type="entry name" value="RHS repeat-associated core"/>
    <property type="match status" value="2"/>
</dbReference>
<dbReference type="Pfam" id="PF05593">
    <property type="entry name" value="RHS_repeat"/>
    <property type="match status" value="1"/>
</dbReference>
<dbReference type="eggNOG" id="COG3209">
    <property type="taxonomic scope" value="Bacteria"/>
</dbReference>
<dbReference type="InterPro" id="IPR031325">
    <property type="entry name" value="RHS_repeat"/>
</dbReference>
<evidence type="ECO:0000313" key="5">
    <source>
        <dbReference type="EMBL" id="ADH69537.1"/>
    </source>
</evidence>
<organism evidence="5 6">
    <name type="scientific">Nocardiopsis dassonvillei (strain ATCC 23218 / DSM 43111 / CIP 107115 / JCM 7437 / KCTC 9190 / NBRC 14626 / NCTC 10488 / NRRL B-5397 / IMRU 509)</name>
    <name type="common">Actinomadura dassonvillei</name>
    <dbReference type="NCBI Taxonomy" id="446468"/>
    <lineage>
        <taxon>Bacteria</taxon>
        <taxon>Bacillati</taxon>
        <taxon>Actinomycetota</taxon>
        <taxon>Actinomycetes</taxon>
        <taxon>Streptosporangiales</taxon>
        <taxon>Nocardiopsidaceae</taxon>
        <taxon>Nocardiopsis</taxon>
    </lineage>
</organism>
<dbReference type="STRING" id="446468.Ndas_4142"/>
<sequence>MRKHIPWSLTAATAASTLVLGLLSAPPALADTDPHSPADRTVPVPDTWEPGEANTEPVGGEPPDEPWAPPGAESAPEAQNRSEEPETRVGTCADGVNRGIQPWYPLERHQISDRMELTVNTQGGNLVVRHRDLTVAGTGLDLSVSSFYNSAPSYDGWTLSHGQDVGLSIFSNSIIFQGPSGYCERFDIAEDGSFTPPAGLNAELEELSNGHYALTFHRGEYADQVWTFNANGWLYSQADRNGHTHRMRYDTEGDLASIVDTQDRVTTFEWDPDAWEQPTRITDPVGETATAFTWNGDGGMVALTDRAGQGIEFGYDGDGLLTSITDATGAVWEIAYNADDQVSSLTVPDGTEDGATTAYSYADGAWSNTQTTVTDPGGGESTLEFDDQGRQTSATDQVGNTRSQTWTANSDVATTTDALQASVTYDYDEFNNLIGTELPTGAATSVGFADTANPAKPTSVTTPDGDTLQMSYDDAGNLTSAVQEEMDIEVADIRYHSNGLVNQVIDANGNSTSYSYDRAGNMTAMDEPGPMGTTQYGYDALSRVTSVTDGNGVRLEYGYDRLDRIVSISQGGDLLQAIAYDGNGRQVATHTDQASVEHSYNGRGDLLETVRTDSAGSERTTYAYDTAGNVTEMVEHGKTTTYGYDAAFRLTSLTDHTGAETTFTNDANNRRTSITHPDEAVEERTYDDSGRLTGITTTGAADQALVEAVYSYDNDGTDSDQLQSRTIGGETETFTYDGLDRLTSDGTTDYTYDDVGNLLTAGNEEFAYNDADQPTSARGQEVGHDEAGNMTSRGEYVYEYSVTNQTLRSNDGQGELASWLSYDTTDQTQMRGVTDVHEGSRVERQLSNTALGVTNIASEGERTSFVRDPEGRLVSMVAWDGDERFHYTLDQQNTVLALTAEGSEAESPDVVYDYSPYGERTSESLEGTEAAALSPFGFTGAYQFQDGTVHLNHRFHSTFTLGFTQPDPSRQELNNYAYAACDPINNTDPTGLSAVPWPQAACWGATIYMLKLSTASLVLNVWGTPVHIATAVVTVGCLAYDMTVST</sequence>
<proteinExistence type="predicted"/>
<dbReference type="InterPro" id="IPR050708">
    <property type="entry name" value="T6SS_VgrG/RHS"/>
</dbReference>
<feature type="domain" description="Teneurin-like YD-shell" evidence="4">
    <location>
        <begin position="482"/>
        <end position="585"/>
    </location>
</feature>
<evidence type="ECO:0000256" key="2">
    <source>
        <dbReference type="SAM" id="MobiDB-lite"/>
    </source>
</evidence>
<name>D7AUY7_NOCDD</name>
<evidence type="ECO:0000256" key="1">
    <source>
        <dbReference type="ARBA" id="ARBA00022737"/>
    </source>
</evidence>
<keyword evidence="3" id="KW-0732">Signal</keyword>
<dbReference type="EMBL" id="CP002040">
    <property type="protein sequence ID" value="ADH69537.1"/>
    <property type="molecule type" value="Genomic_DNA"/>
</dbReference>
<evidence type="ECO:0000256" key="3">
    <source>
        <dbReference type="SAM" id="SignalP"/>
    </source>
</evidence>
<dbReference type="AlphaFoldDB" id="D7AUY7"/>
<dbReference type="PANTHER" id="PTHR32305">
    <property type="match status" value="1"/>
</dbReference>
<evidence type="ECO:0000259" key="4">
    <source>
        <dbReference type="Pfam" id="PF25023"/>
    </source>
</evidence>
<dbReference type="GeneID" id="91486686"/>
<feature type="domain" description="Teneurin-like YD-shell" evidence="4">
    <location>
        <begin position="730"/>
        <end position="967"/>
    </location>
</feature>
<dbReference type="OrthoDB" id="291011at2"/>
<accession>D7AUY7</accession>
<protein>
    <submittedName>
        <fullName evidence="5">YD repeat protein</fullName>
    </submittedName>
</protein>
<gene>
    <name evidence="5" type="ordered locus">Ndas_4142</name>
</gene>
<dbReference type="RefSeq" id="WP_013155144.1">
    <property type="nucleotide sequence ID" value="NC_014210.1"/>
</dbReference>
<dbReference type="HOGENOM" id="CLU_008771_0_0_11"/>
<dbReference type="NCBIfam" id="TIGR03696">
    <property type="entry name" value="Rhs_assc_core"/>
    <property type="match status" value="1"/>
</dbReference>
<keyword evidence="1" id="KW-0677">Repeat</keyword>
<dbReference type="KEGG" id="nda:Ndas_4142"/>
<feature type="domain" description="Teneurin-like YD-shell" evidence="4">
    <location>
        <begin position="590"/>
        <end position="698"/>
    </location>
</feature>
<feature type="region of interest" description="Disordered" evidence="2">
    <location>
        <begin position="373"/>
        <end position="402"/>
    </location>
</feature>